<keyword evidence="3" id="KW-1185">Reference proteome</keyword>
<feature type="region of interest" description="Disordered" evidence="1">
    <location>
        <begin position="102"/>
        <end position="224"/>
    </location>
</feature>
<comment type="caution">
    <text evidence="2">The sequence shown here is derived from an EMBL/GenBank/DDBJ whole genome shotgun (WGS) entry which is preliminary data.</text>
</comment>
<name>A0A4U0U004_9PEZI</name>
<reference evidence="2 3" key="1">
    <citation type="submission" date="2017-03" db="EMBL/GenBank/DDBJ databases">
        <title>Genomes of endolithic fungi from Antarctica.</title>
        <authorList>
            <person name="Coleine C."/>
            <person name="Masonjones S."/>
            <person name="Stajich J.E."/>
        </authorList>
    </citation>
    <scope>NUCLEOTIDE SEQUENCE [LARGE SCALE GENOMIC DNA]</scope>
    <source>
        <strain evidence="2 3">CCFEE 6315</strain>
    </source>
</reference>
<dbReference type="EMBL" id="NAJL01000021">
    <property type="protein sequence ID" value="TKA27722.1"/>
    <property type="molecule type" value="Genomic_DNA"/>
</dbReference>
<feature type="compositionally biased region" description="Polar residues" evidence="1">
    <location>
        <begin position="172"/>
        <end position="207"/>
    </location>
</feature>
<feature type="region of interest" description="Disordered" evidence="1">
    <location>
        <begin position="65"/>
        <end position="85"/>
    </location>
</feature>
<dbReference type="PANTHER" id="PTHR35392">
    <property type="entry name" value="ZN(II)2CYS6 TRANSCRIPTION FACTOR (EUROFUNG)-RELATED-RELATED"/>
    <property type="match status" value="1"/>
</dbReference>
<dbReference type="InterPro" id="IPR052973">
    <property type="entry name" value="Fungal_sec-metab_reg_TF"/>
</dbReference>
<dbReference type="OrthoDB" id="4226666at2759"/>
<evidence type="ECO:0000313" key="3">
    <source>
        <dbReference type="Proteomes" id="UP000308549"/>
    </source>
</evidence>
<feature type="compositionally biased region" description="Low complexity" evidence="1">
    <location>
        <begin position="117"/>
        <end position="127"/>
    </location>
</feature>
<dbReference type="AlphaFoldDB" id="A0A4U0U004"/>
<sequence length="859" mass="95803">MATMVEPAMPLGFDTGLDDIQETYLSRKYRESITSNASFENMLEYYELDSPRDTYSLIAASDTARSSGLQSQPNNSTAGLSSSLSPNTSLILTPASTLHDDFNGDPSLLETPDDSDLVSSNVDDSASPNSDGYVHVHFTGPAGSSEGNMSAHNPYPASFGNGSASPHPPTGPSTVRNHSTDTSQWSSANALFTGAWTNGPPSGQLGQLSVPAKHSFDNDSSQSSIEYESNIPSTFTSFDGGGHNSFGVNPSFQYSDDGNPNVQSQYEPYVAPATASQLQLQDPEIQYQQQVVYPIRPGPVQQQVPRLLEASTSIFSRQEWIAKLPGLGHSHLQPQWQASTAALPSNTNITLVHTAQSHAPTYPDLQTYNYPTGPTPPFAVTPPARPVQPAALSSHQRIVPSQLHHPSRKGGRQRGKHLKELTRNESHQMRKTGACWRCAMQRDKCSDGSPCKRCVETVQKGQIMYFPCDRSKLPELMQDFLPYSMSSIHQKESILSCVRDQVLQWDQTNSVDVSLTCGYGPPLTWKLYEFKPRTAELVGQYQYFQDVTTGATVRYQKYAPPFGLLKLDGIDEAHFDSYLDVLLHRDYLWDFGWTCFEEETQIDDFQARLLDLLCKLYTATEDTDYDLSQILRKLLKLLLLTYIISHALTLPDSPSPSTPNLLHHIRHSPHPTHPTPQTSPKLATRQLKSFFCALRTQITETLLNWHQQTLHASAPKHQTWLPAFCVMLTFAMVLEEIQRTLYLQADAKVEKGEMEGPRAETEAKRACERIDERFGMLVGLFQCKFRDRRWGSSGSFGNQTPEIRGRSGHEFCRGVLGLVREKEYHLASRRDVPLAAEYQCQFTSRLVARFLLPFLGLPA</sequence>
<gene>
    <name evidence="2" type="ORF">B0A50_04823</name>
</gene>
<dbReference type="PANTHER" id="PTHR35392:SF1">
    <property type="entry name" value="ZN(II)2CYS6 TRANSCRIPTION FACTOR (EUROFUNG)"/>
    <property type="match status" value="1"/>
</dbReference>
<accession>A0A4U0U004</accession>
<protein>
    <recommendedName>
        <fullName evidence="4">Zn(2)-C6 fungal-type domain-containing protein</fullName>
    </recommendedName>
</protein>
<evidence type="ECO:0008006" key="4">
    <source>
        <dbReference type="Google" id="ProtNLM"/>
    </source>
</evidence>
<evidence type="ECO:0000313" key="2">
    <source>
        <dbReference type="EMBL" id="TKA27722.1"/>
    </source>
</evidence>
<evidence type="ECO:0000256" key="1">
    <source>
        <dbReference type="SAM" id="MobiDB-lite"/>
    </source>
</evidence>
<organism evidence="2 3">
    <name type="scientific">Salinomyces thailandicus</name>
    <dbReference type="NCBI Taxonomy" id="706561"/>
    <lineage>
        <taxon>Eukaryota</taxon>
        <taxon>Fungi</taxon>
        <taxon>Dikarya</taxon>
        <taxon>Ascomycota</taxon>
        <taxon>Pezizomycotina</taxon>
        <taxon>Dothideomycetes</taxon>
        <taxon>Dothideomycetidae</taxon>
        <taxon>Mycosphaerellales</taxon>
        <taxon>Teratosphaeriaceae</taxon>
        <taxon>Salinomyces</taxon>
    </lineage>
</organism>
<dbReference type="Proteomes" id="UP000308549">
    <property type="component" value="Unassembled WGS sequence"/>
</dbReference>
<proteinExistence type="predicted"/>